<reference evidence="4" key="1">
    <citation type="submission" date="2022-11" db="EMBL/GenBank/DDBJ databases">
        <authorList>
            <person name="Petersen C."/>
        </authorList>
    </citation>
    <scope>NUCLEOTIDE SEQUENCE</scope>
    <source>
        <strain evidence="4">IBT 19713</strain>
    </source>
</reference>
<dbReference type="PANTHER" id="PTHR43510">
    <property type="entry name" value="AMINOTRANSFERASE FUNCTION, HYPOTHETICAL (EUROFUNG)"/>
    <property type="match status" value="1"/>
</dbReference>
<dbReference type="Proteomes" id="UP001150941">
    <property type="component" value="Unassembled WGS sequence"/>
</dbReference>
<dbReference type="GO" id="GO:0003824">
    <property type="term" value="F:catalytic activity"/>
    <property type="evidence" value="ECO:0007669"/>
    <property type="project" value="InterPro"/>
</dbReference>
<dbReference type="GeneID" id="83203043"/>
<organism evidence="4 5">
    <name type="scientific">Penicillium chermesinum</name>
    <dbReference type="NCBI Taxonomy" id="63820"/>
    <lineage>
        <taxon>Eukaryota</taxon>
        <taxon>Fungi</taxon>
        <taxon>Dikarya</taxon>
        <taxon>Ascomycota</taxon>
        <taxon>Pezizomycotina</taxon>
        <taxon>Eurotiomycetes</taxon>
        <taxon>Eurotiomycetidae</taxon>
        <taxon>Eurotiales</taxon>
        <taxon>Aspergillaceae</taxon>
        <taxon>Penicillium</taxon>
    </lineage>
</organism>
<dbReference type="InterPro" id="IPR015424">
    <property type="entry name" value="PyrdxlP-dep_Trfase"/>
</dbReference>
<dbReference type="GO" id="GO:0030170">
    <property type="term" value="F:pyridoxal phosphate binding"/>
    <property type="evidence" value="ECO:0007669"/>
    <property type="project" value="InterPro"/>
</dbReference>
<dbReference type="InterPro" id="IPR004838">
    <property type="entry name" value="NHTrfase_class1_PyrdxlP-BS"/>
</dbReference>
<dbReference type="InterPro" id="IPR004839">
    <property type="entry name" value="Aminotransferase_I/II_large"/>
</dbReference>
<sequence>MVNIKAFAVEQWMDKYEMIAKYNTAETCCASLSVDDLRELSEDKDSNPLAQLQTTKLTYGAIRGSENLRQTLANLYSAKTPTPLPADNVLITPGAIQANFLALYTLIGPGDHVICHYPTYQQLYSVPESLGAEVSLWKSKEKDGWQLDLDELKKLIRPNTKMIIINNPQNPTGAIIYRDTLEDLADIARESSIILYADEVYRPLFHSISPADPQFPPSVLSLGYEKTVATGSVSKAYSLAGLRVGWIASRDRFIIEACAASRDYTTISVGQIDDAVASFALAPECIHNLLKRNLDLGRTNLALLEKFIESHRWGCEWVKPRAGTTAFVKFSKMGKPIDDVVFCERLLENTGVMLVPGSHCFGGSKEFQGYVRIGYCCETNFLEQALEALAGFMEEGFEDVPTLKKNTVKAPE</sequence>
<evidence type="ECO:0000256" key="2">
    <source>
        <dbReference type="ARBA" id="ARBA00022898"/>
    </source>
</evidence>
<comment type="caution">
    <text evidence="4">The sequence shown here is derived from an EMBL/GenBank/DDBJ whole genome shotgun (WGS) entry which is preliminary data.</text>
</comment>
<dbReference type="Gene3D" id="3.40.640.10">
    <property type="entry name" value="Type I PLP-dependent aspartate aminotransferase-like (Major domain)"/>
    <property type="match status" value="1"/>
</dbReference>
<dbReference type="Pfam" id="PF00155">
    <property type="entry name" value="Aminotran_1_2"/>
    <property type="match status" value="1"/>
</dbReference>
<dbReference type="CDD" id="cd00609">
    <property type="entry name" value="AAT_like"/>
    <property type="match status" value="1"/>
</dbReference>
<dbReference type="InterPro" id="IPR015422">
    <property type="entry name" value="PyrdxlP-dep_Trfase_small"/>
</dbReference>
<evidence type="ECO:0000313" key="5">
    <source>
        <dbReference type="Proteomes" id="UP001150941"/>
    </source>
</evidence>
<evidence type="ECO:0000259" key="3">
    <source>
        <dbReference type="Pfam" id="PF00155"/>
    </source>
</evidence>
<dbReference type="EMBL" id="JAPQKS010000005">
    <property type="protein sequence ID" value="KAJ5225219.1"/>
    <property type="molecule type" value="Genomic_DNA"/>
</dbReference>
<protein>
    <recommendedName>
        <fullName evidence="3">Aminotransferase class I/classII large domain-containing protein</fullName>
    </recommendedName>
</protein>
<keyword evidence="2" id="KW-0663">Pyridoxal phosphate</keyword>
<proteinExistence type="inferred from homology"/>
<dbReference type="PROSITE" id="PS00105">
    <property type="entry name" value="AA_TRANSFER_CLASS_1"/>
    <property type="match status" value="1"/>
</dbReference>
<dbReference type="SUPFAM" id="SSF53383">
    <property type="entry name" value="PLP-dependent transferases"/>
    <property type="match status" value="1"/>
</dbReference>
<dbReference type="RefSeq" id="XP_058328630.1">
    <property type="nucleotide sequence ID" value="XM_058475740.1"/>
</dbReference>
<feature type="domain" description="Aminotransferase class I/classII large" evidence="3">
    <location>
        <begin position="49"/>
        <end position="389"/>
    </location>
</feature>
<accession>A0A9W9NV25</accession>
<dbReference type="OrthoDB" id="7042322at2759"/>
<dbReference type="Gene3D" id="3.90.1150.10">
    <property type="entry name" value="Aspartate Aminotransferase, domain 1"/>
    <property type="match status" value="1"/>
</dbReference>
<dbReference type="InterPro" id="IPR015421">
    <property type="entry name" value="PyrdxlP-dep_Trfase_major"/>
</dbReference>
<dbReference type="PANTHER" id="PTHR43510:SF1">
    <property type="entry name" value="AMINOTRANSFERASE FUNCTION, HYPOTHETICAL (EUROFUNG)"/>
    <property type="match status" value="1"/>
</dbReference>
<keyword evidence="5" id="KW-1185">Reference proteome</keyword>
<reference evidence="4" key="2">
    <citation type="journal article" date="2023" name="IMA Fungus">
        <title>Comparative genomic study of the Penicillium genus elucidates a diverse pangenome and 15 lateral gene transfer events.</title>
        <authorList>
            <person name="Petersen C."/>
            <person name="Sorensen T."/>
            <person name="Nielsen M.R."/>
            <person name="Sondergaard T.E."/>
            <person name="Sorensen J.L."/>
            <person name="Fitzpatrick D.A."/>
            <person name="Frisvad J.C."/>
            <person name="Nielsen K.L."/>
        </authorList>
    </citation>
    <scope>NUCLEOTIDE SEQUENCE</scope>
    <source>
        <strain evidence="4">IBT 19713</strain>
    </source>
</reference>
<dbReference type="AlphaFoldDB" id="A0A9W9NV25"/>
<gene>
    <name evidence="4" type="ORF">N7468_006444</name>
</gene>
<evidence type="ECO:0000313" key="4">
    <source>
        <dbReference type="EMBL" id="KAJ5225219.1"/>
    </source>
</evidence>
<evidence type="ECO:0000256" key="1">
    <source>
        <dbReference type="ARBA" id="ARBA00007441"/>
    </source>
</evidence>
<comment type="similarity">
    <text evidence="1">Belongs to the class-I pyridoxal-phosphate-dependent aminotransferase family.</text>
</comment>
<name>A0A9W9NV25_9EURO</name>